<proteinExistence type="predicted"/>
<sequence length="103" mass="10442">MNAGQTRVVVTHGVERIVTVRQGGQVVEVRQQLAPRLTVVSVGVQGPVGALAENVLQRTLQAEADASAALALANDASAALGALLEELNGSFVYHAGAISAQGG</sequence>
<accession>A0ABY1BQZ1</accession>
<protein>
    <submittedName>
        <fullName evidence="1">Uncharacterized protein</fullName>
    </submittedName>
</protein>
<comment type="caution">
    <text evidence="1">The sequence shown here is derived from an EMBL/GenBank/DDBJ whole genome shotgun (WGS) entry which is preliminary data.</text>
</comment>
<name>A0ABY1BQZ1_9PSED</name>
<evidence type="ECO:0000313" key="2">
    <source>
        <dbReference type="Proteomes" id="UP000198512"/>
    </source>
</evidence>
<dbReference type="EMBL" id="FOFP01000028">
    <property type="protein sequence ID" value="SER41301.1"/>
    <property type="molecule type" value="Genomic_DNA"/>
</dbReference>
<dbReference type="RefSeq" id="WP_069521935.1">
    <property type="nucleotide sequence ID" value="NZ_FOFP01000028.1"/>
</dbReference>
<keyword evidence="2" id="KW-1185">Reference proteome</keyword>
<organism evidence="1 2">
    <name type="scientific">Pseudomonas cuatrocienegasensis</name>
    <dbReference type="NCBI Taxonomy" id="543360"/>
    <lineage>
        <taxon>Bacteria</taxon>
        <taxon>Pseudomonadati</taxon>
        <taxon>Pseudomonadota</taxon>
        <taxon>Gammaproteobacteria</taxon>
        <taxon>Pseudomonadales</taxon>
        <taxon>Pseudomonadaceae</taxon>
        <taxon>Pseudomonas</taxon>
    </lineage>
</organism>
<evidence type="ECO:0000313" key="1">
    <source>
        <dbReference type="EMBL" id="SER41301.1"/>
    </source>
</evidence>
<dbReference type="Proteomes" id="UP000198512">
    <property type="component" value="Unassembled WGS sequence"/>
</dbReference>
<gene>
    <name evidence="1" type="ORF">SAMN05216600_12831</name>
</gene>
<reference evidence="1 2" key="1">
    <citation type="submission" date="2016-10" db="EMBL/GenBank/DDBJ databases">
        <authorList>
            <person name="Varghese N."/>
            <person name="Submissions S."/>
        </authorList>
    </citation>
    <scope>NUCLEOTIDE SEQUENCE [LARGE SCALE GENOMIC DNA]</scope>
    <source>
        <strain evidence="1 2">CIP 109853</strain>
    </source>
</reference>